<dbReference type="InterPro" id="IPR011006">
    <property type="entry name" value="CheY-like_superfamily"/>
</dbReference>
<proteinExistence type="predicted"/>
<dbReference type="EMBL" id="JAMRYU010000007">
    <property type="protein sequence ID" value="MDC4240091.1"/>
    <property type="molecule type" value="Genomic_DNA"/>
</dbReference>
<keyword evidence="3" id="KW-0238">DNA-binding</keyword>
<dbReference type="GO" id="GO:0043565">
    <property type="term" value="F:sequence-specific DNA binding"/>
    <property type="evidence" value="ECO:0007669"/>
    <property type="project" value="InterPro"/>
</dbReference>
<comment type="function">
    <text evidence="5">May play the central regulatory role in sporulation. It may be an element of the effector pathway responsible for the activation of sporulation genes in response to nutritional stress. Spo0A may act in concert with spo0H (a sigma factor) to control the expression of some genes that are critical to the sporulation process.</text>
</comment>
<dbReference type="PANTHER" id="PTHR43280">
    <property type="entry name" value="ARAC-FAMILY TRANSCRIPTIONAL REGULATOR"/>
    <property type="match status" value="1"/>
</dbReference>
<dbReference type="GO" id="GO:0003700">
    <property type="term" value="F:DNA-binding transcription factor activity"/>
    <property type="evidence" value="ECO:0007669"/>
    <property type="project" value="InterPro"/>
</dbReference>
<keyword evidence="10" id="KW-1185">Reference proteome</keyword>
<protein>
    <recommendedName>
        <fullName evidence="1">Stage 0 sporulation protein A homolog</fullName>
    </recommendedName>
</protein>
<dbReference type="Pfam" id="PF12833">
    <property type="entry name" value="HTH_18"/>
    <property type="match status" value="1"/>
</dbReference>
<evidence type="ECO:0000256" key="5">
    <source>
        <dbReference type="ARBA" id="ARBA00024867"/>
    </source>
</evidence>
<comment type="caution">
    <text evidence="9">The sequence shown here is derived from an EMBL/GenBank/DDBJ whole genome shotgun (WGS) entry which is preliminary data.</text>
</comment>
<accession>A0A9X3XKK1</accession>
<dbReference type="SMART" id="SM00342">
    <property type="entry name" value="HTH_ARAC"/>
    <property type="match status" value="1"/>
</dbReference>
<evidence type="ECO:0000256" key="2">
    <source>
        <dbReference type="ARBA" id="ARBA00023015"/>
    </source>
</evidence>
<feature type="domain" description="Response regulatory" evidence="8">
    <location>
        <begin position="7"/>
        <end position="124"/>
    </location>
</feature>
<name>A0A9X3XKK1_9CLOT</name>
<dbReference type="InterPro" id="IPR018060">
    <property type="entry name" value="HTH_AraC"/>
</dbReference>
<dbReference type="RefSeq" id="WP_008680562.1">
    <property type="nucleotide sequence ID" value="NZ_CABKOG010000003.1"/>
</dbReference>
<dbReference type="AlphaFoldDB" id="A0A9X3XKK1"/>
<dbReference type="SMART" id="SM00448">
    <property type="entry name" value="REC"/>
    <property type="match status" value="1"/>
</dbReference>
<dbReference type="PROSITE" id="PS50110">
    <property type="entry name" value="RESPONSE_REGULATORY"/>
    <property type="match status" value="1"/>
</dbReference>
<keyword evidence="6" id="KW-0597">Phosphoprotein</keyword>
<dbReference type="Proteomes" id="UP001141183">
    <property type="component" value="Unassembled WGS sequence"/>
</dbReference>
<evidence type="ECO:0000313" key="10">
    <source>
        <dbReference type="Proteomes" id="UP001141183"/>
    </source>
</evidence>
<evidence type="ECO:0000259" key="8">
    <source>
        <dbReference type="PROSITE" id="PS50110"/>
    </source>
</evidence>
<dbReference type="Pfam" id="PF00072">
    <property type="entry name" value="Response_reg"/>
    <property type="match status" value="1"/>
</dbReference>
<evidence type="ECO:0000256" key="6">
    <source>
        <dbReference type="PROSITE-ProRule" id="PRU00169"/>
    </source>
</evidence>
<evidence type="ECO:0000256" key="4">
    <source>
        <dbReference type="ARBA" id="ARBA00023163"/>
    </source>
</evidence>
<keyword evidence="4" id="KW-0804">Transcription</keyword>
<feature type="modified residue" description="4-aspartylphosphate" evidence="6">
    <location>
        <position position="59"/>
    </location>
</feature>
<reference evidence="9" key="1">
    <citation type="submission" date="2022-05" db="EMBL/GenBank/DDBJ databases">
        <title>Draft genome sequence of Clostridium tertium strain CP3 isolated from Peru.</title>
        <authorList>
            <person name="Hurtado R."/>
            <person name="Lima L."/>
            <person name="Sousa T."/>
            <person name="Jaiswal A.K."/>
            <person name="Tiwari S."/>
            <person name="Maturrano L."/>
            <person name="Brenig B."/>
            <person name="Azevedo V."/>
        </authorList>
    </citation>
    <scope>NUCLEOTIDE SEQUENCE</scope>
    <source>
        <strain evidence="9">CP3</strain>
    </source>
</reference>
<organism evidence="9 10">
    <name type="scientific">Clostridium tertium</name>
    <dbReference type="NCBI Taxonomy" id="1559"/>
    <lineage>
        <taxon>Bacteria</taxon>
        <taxon>Bacillati</taxon>
        <taxon>Bacillota</taxon>
        <taxon>Clostridia</taxon>
        <taxon>Eubacteriales</taxon>
        <taxon>Clostridiaceae</taxon>
        <taxon>Clostridium</taxon>
    </lineage>
</organism>
<evidence type="ECO:0000313" key="9">
    <source>
        <dbReference type="EMBL" id="MDC4240091.1"/>
    </source>
</evidence>
<dbReference type="SUPFAM" id="SSF52172">
    <property type="entry name" value="CheY-like"/>
    <property type="match status" value="1"/>
</dbReference>
<feature type="domain" description="HTH araC/xylS-type" evidence="7">
    <location>
        <begin position="408"/>
        <end position="506"/>
    </location>
</feature>
<dbReference type="GO" id="GO:0000160">
    <property type="term" value="P:phosphorelay signal transduction system"/>
    <property type="evidence" value="ECO:0007669"/>
    <property type="project" value="InterPro"/>
</dbReference>
<dbReference type="Gene3D" id="1.10.10.60">
    <property type="entry name" value="Homeodomain-like"/>
    <property type="match status" value="2"/>
</dbReference>
<dbReference type="PROSITE" id="PS01124">
    <property type="entry name" value="HTH_ARAC_FAMILY_2"/>
    <property type="match status" value="1"/>
</dbReference>
<dbReference type="PRINTS" id="PR00032">
    <property type="entry name" value="HTHARAC"/>
</dbReference>
<dbReference type="InterPro" id="IPR020449">
    <property type="entry name" value="Tscrpt_reg_AraC-type_HTH"/>
</dbReference>
<sequence>MSKNYCKVLIVEDEFIMRQGMKHMLEWEKEGFTIVGEATNGQEALDLIEKLKPNIIISDIVMPILNGVDFSKVVQKRYPDLQIIILSSYDNFEYVKDTLLSGAVDYILKPTLNPEQLLVTLKKAVDRIPGLELVKNEDIYYNNLIERYLLGFDSKLDVNKYLNLFPDTCFRILGINLKQSFGKNKESIKRIKRKVEEFFILNKNYSYLKLIINDEILLYIINYKVSNDKEIVDKIKTHIERNIFPQENILFIITPKFDNICKVKDIYNKKFIPYLAQKFYYKSDFLLNTERIEIRSKIEKFDSNKYSNYIKSKEFNSAINMIKEYVDYAINSMMDEYKLKNLVKNLLYNVVVSLESYDIETDELRQLYFKKIDNAAYSQDFAEEINHIILELKDIISKNVNMEEQRIKEILEYINEHYDKPLELSDIAKAFNFNYYYLSFYFNNHCKEGFSEYLNRIRVEKACELLKENKAYVSEISSIVGYSDHSYFCRVFKKIVGYTPSNYRRLNQIKGVLINEKESENK</sequence>
<dbReference type="PANTHER" id="PTHR43280:SF28">
    <property type="entry name" value="HTH-TYPE TRANSCRIPTIONAL ACTIVATOR RHAS"/>
    <property type="match status" value="1"/>
</dbReference>
<dbReference type="CDD" id="cd17536">
    <property type="entry name" value="REC_YesN-like"/>
    <property type="match status" value="1"/>
</dbReference>
<dbReference type="SUPFAM" id="SSF46689">
    <property type="entry name" value="Homeodomain-like"/>
    <property type="match status" value="2"/>
</dbReference>
<dbReference type="Gene3D" id="3.40.50.2300">
    <property type="match status" value="1"/>
</dbReference>
<keyword evidence="2" id="KW-0805">Transcription regulation</keyword>
<evidence type="ECO:0000256" key="3">
    <source>
        <dbReference type="ARBA" id="ARBA00023125"/>
    </source>
</evidence>
<evidence type="ECO:0000256" key="1">
    <source>
        <dbReference type="ARBA" id="ARBA00018672"/>
    </source>
</evidence>
<dbReference type="InterPro" id="IPR001789">
    <property type="entry name" value="Sig_transdc_resp-reg_receiver"/>
</dbReference>
<dbReference type="InterPro" id="IPR018062">
    <property type="entry name" value="HTH_AraC-typ_CS"/>
</dbReference>
<gene>
    <name evidence="9" type="ORF">NE398_07930</name>
</gene>
<dbReference type="InterPro" id="IPR009057">
    <property type="entry name" value="Homeodomain-like_sf"/>
</dbReference>
<evidence type="ECO:0000259" key="7">
    <source>
        <dbReference type="PROSITE" id="PS01124"/>
    </source>
</evidence>
<dbReference type="PROSITE" id="PS00041">
    <property type="entry name" value="HTH_ARAC_FAMILY_1"/>
    <property type="match status" value="1"/>
</dbReference>